<feature type="domain" description="Transcriptional regulator DauR-like HTH" evidence="2">
    <location>
        <begin position="143"/>
        <end position="203"/>
    </location>
</feature>
<comment type="caution">
    <text evidence="3">The sequence shown here is derived from an EMBL/GenBank/DDBJ whole genome shotgun (WGS) entry which is preliminary data.</text>
</comment>
<proteinExistence type="predicted"/>
<dbReference type="Proteomes" id="UP001079430">
    <property type="component" value="Unassembled WGS sequence"/>
</dbReference>
<evidence type="ECO:0000259" key="2">
    <source>
        <dbReference type="Pfam" id="PF13309"/>
    </source>
</evidence>
<accession>A0ABT4KM01</accession>
<evidence type="ECO:0000313" key="4">
    <source>
        <dbReference type="Proteomes" id="UP001079430"/>
    </source>
</evidence>
<dbReference type="PANTHER" id="PTHR35568">
    <property type="entry name" value="TRANSCRIPTIONAL REGULATOR DAUR"/>
    <property type="match status" value="1"/>
</dbReference>
<dbReference type="RefSeq" id="WP_269284073.1">
    <property type="nucleotide sequence ID" value="NZ_JAPVOI010000004.1"/>
</dbReference>
<sequence>MNIEPTIPFSLAMHAPSAAAISALLYPHAEVVLHDLATGRIAGIWNAFSGRAAGMESLIEEEFGKGPGNETVLGPYEKVGPDGRRLKSVSAVLRHAEGSAAGLLCINLDVSRIDDAVKLLAAFAGTPEPRPQALFSRDWREEINAALHGWLRARGLALSAMKRADRVALVAALEEQGLFKTRNAVDHLASLIGASRASIYNYLAAARRGGAV</sequence>
<dbReference type="InterPro" id="IPR039446">
    <property type="entry name" value="DauR-like"/>
</dbReference>
<reference evidence="3" key="1">
    <citation type="submission" date="2022-10" db="EMBL/GenBank/DDBJ databases">
        <title>Whole genome sequencing of three plant growth promoting bacteria isolated from Vachellia tortilis subsp. raddiana in Morocco.</title>
        <authorList>
            <person name="Hnini M."/>
            <person name="Zouagui R."/>
            <person name="Zouagui H."/>
            <person name="Chemao Elfihri M.-W."/>
            <person name="Ibrahimi A."/>
            <person name="Sbabou L."/>
            <person name="Aurag J."/>
        </authorList>
    </citation>
    <scope>NUCLEOTIDE SEQUENCE</scope>
    <source>
        <strain evidence="3">LMR678</strain>
    </source>
</reference>
<dbReference type="InterPro" id="IPR013559">
    <property type="entry name" value="YheO"/>
</dbReference>
<keyword evidence="4" id="KW-1185">Reference proteome</keyword>
<feature type="domain" description="YheO-like" evidence="1">
    <location>
        <begin position="12"/>
        <end position="116"/>
    </location>
</feature>
<protein>
    <submittedName>
        <fullName evidence="3">PAS domain-containing protein</fullName>
    </submittedName>
</protein>
<evidence type="ECO:0000259" key="1">
    <source>
        <dbReference type="Pfam" id="PF08348"/>
    </source>
</evidence>
<dbReference type="EMBL" id="JAPVOI010000004">
    <property type="protein sequence ID" value="MCZ4092993.1"/>
    <property type="molecule type" value="Genomic_DNA"/>
</dbReference>
<evidence type="ECO:0000313" key="3">
    <source>
        <dbReference type="EMBL" id="MCZ4092993.1"/>
    </source>
</evidence>
<dbReference type="Pfam" id="PF13309">
    <property type="entry name" value="HTH_22"/>
    <property type="match status" value="1"/>
</dbReference>
<name>A0ABT4KM01_9HYPH</name>
<dbReference type="InterPro" id="IPR039445">
    <property type="entry name" value="DauR-like_HTH"/>
</dbReference>
<dbReference type="PANTHER" id="PTHR35568:SF1">
    <property type="entry name" value="TRANSCRIPTIONAL REGULATOR DAUR"/>
    <property type="match status" value="1"/>
</dbReference>
<dbReference type="Pfam" id="PF08348">
    <property type="entry name" value="PAS_6"/>
    <property type="match status" value="1"/>
</dbReference>
<gene>
    <name evidence="3" type="ORF">O3W52_23865</name>
</gene>
<organism evidence="3 4">
    <name type="scientific">Sinorhizobium psoraleae</name>
    <dbReference type="NCBI Taxonomy" id="520838"/>
    <lineage>
        <taxon>Bacteria</taxon>
        <taxon>Pseudomonadati</taxon>
        <taxon>Pseudomonadota</taxon>
        <taxon>Alphaproteobacteria</taxon>
        <taxon>Hyphomicrobiales</taxon>
        <taxon>Rhizobiaceae</taxon>
        <taxon>Sinorhizobium/Ensifer group</taxon>
        <taxon>Sinorhizobium</taxon>
    </lineage>
</organism>